<feature type="transmembrane region" description="Helical" evidence="5">
    <location>
        <begin position="145"/>
        <end position="169"/>
    </location>
</feature>
<organism evidence="6 7">
    <name type="scientific">Hyaloscypha variabilis (strain UAMH 11265 / GT02V1 / F)</name>
    <name type="common">Meliniomyces variabilis</name>
    <dbReference type="NCBI Taxonomy" id="1149755"/>
    <lineage>
        <taxon>Eukaryota</taxon>
        <taxon>Fungi</taxon>
        <taxon>Dikarya</taxon>
        <taxon>Ascomycota</taxon>
        <taxon>Pezizomycotina</taxon>
        <taxon>Leotiomycetes</taxon>
        <taxon>Helotiales</taxon>
        <taxon>Hyaloscyphaceae</taxon>
        <taxon>Hyaloscypha</taxon>
        <taxon>Hyaloscypha variabilis</taxon>
    </lineage>
</organism>
<evidence type="ECO:0000313" key="7">
    <source>
        <dbReference type="Proteomes" id="UP000235786"/>
    </source>
</evidence>
<sequence length="408" mass="44232">MSNSTDLTGLLPEPHGGATLLSNPDVLCTLATCDLTLAHLKYLPSLAGNAFYAAIFAGCLIFQLVLGIRYRTWGFMTAAILGMLTEIIGYIARIAVHSNPFIKTNFLMYLVTLTIAPAFLSAAIYLCLARIVVVYGEERSRFRPVTYTLVFCTGDFLALLLQAVGGAIASGAASASTTQMGINIMLAGLSYQVASLLMFSFCCVEFALRVYAFSRTPGHPYSSNSTNGPNSPSSIRTGQPLNSSLPKSILFRSFLAGLCIATVTIFIRSVFRVAELSGGFHGPLANNQVSFMILEGAMVCIACLCLTIMHPGLCFQGEWRAANFTLRRKMLNSNGKDVFLSDLDTQSVEPPHYSESGDDMDSLNSGPLDARVMTATYFRPGEAHLELVSIYGIRYENTSDEYPRPRSG</sequence>
<proteinExistence type="predicted"/>
<dbReference type="PANTHER" id="PTHR31465:SF9">
    <property type="entry name" value="SPHINGOID LONG-CHAIN BASE TRANSPORTER RSB1"/>
    <property type="match status" value="1"/>
</dbReference>
<dbReference type="GO" id="GO:0000324">
    <property type="term" value="C:fungal-type vacuole"/>
    <property type="evidence" value="ECO:0007669"/>
    <property type="project" value="TreeGrafter"/>
</dbReference>
<dbReference type="OrthoDB" id="4521223at2759"/>
<gene>
    <name evidence="6" type="ORF">L207DRAFT_575315</name>
</gene>
<dbReference type="Proteomes" id="UP000235786">
    <property type="component" value="Unassembled WGS sequence"/>
</dbReference>
<protein>
    <submittedName>
        <fullName evidence="6">RTA1-domain-containing protein</fullName>
    </submittedName>
</protein>
<evidence type="ECO:0000256" key="4">
    <source>
        <dbReference type="ARBA" id="ARBA00023136"/>
    </source>
</evidence>
<feature type="transmembrane region" description="Helical" evidence="5">
    <location>
        <begin position="291"/>
        <end position="310"/>
    </location>
</feature>
<feature type="transmembrane region" description="Helical" evidence="5">
    <location>
        <begin position="107"/>
        <end position="133"/>
    </location>
</feature>
<keyword evidence="7" id="KW-1185">Reference proteome</keyword>
<feature type="transmembrane region" description="Helical" evidence="5">
    <location>
        <begin position="75"/>
        <end position="95"/>
    </location>
</feature>
<reference evidence="6 7" key="1">
    <citation type="submission" date="2016-04" db="EMBL/GenBank/DDBJ databases">
        <title>A degradative enzymes factory behind the ericoid mycorrhizal symbiosis.</title>
        <authorList>
            <consortium name="DOE Joint Genome Institute"/>
            <person name="Martino E."/>
            <person name="Morin E."/>
            <person name="Grelet G."/>
            <person name="Kuo A."/>
            <person name="Kohler A."/>
            <person name="Daghino S."/>
            <person name="Barry K."/>
            <person name="Choi C."/>
            <person name="Cichocki N."/>
            <person name="Clum A."/>
            <person name="Copeland A."/>
            <person name="Hainaut M."/>
            <person name="Haridas S."/>
            <person name="Labutti K."/>
            <person name="Lindquist E."/>
            <person name="Lipzen A."/>
            <person name="Khouja H.-R."/>
            <person name="Murat C."/>
            <person name="Ohm R."/>
            <person name="Olson A."/>
            <person name="Spatafora J."/>
            <person name="Veneault-Fourrey C."/>
            <person name="Henrissat B."/>
            <person name="Grigoriev I."/>
            <person name="Martin F."/>
            <person name="Perotto S."/>
        </authorList>
    </citation>
    <scope>NUCLEOTIDE SEQUENCE [LARGE SCALE GENOMIC DNA]</scope>
    <source>
        <strain evidence="6 7">F</strain>
    </source>
</reference>
<keyword evidence="3 5" id="KW-1133">Transmembrane helix</keyword>
<feature type="transmembrane region" description="Helical" evidence="5">
    <location>
        <begin position="189"/>
        <end position="208"/>
    </location>
</feature>
<dbReference type="InterPro" id="IPR007568">
    <property type="entry name" value="RTA1"/>
</dbReference>
<dbReference type="STRING" id="1149755.A0A2J6SD28"/>
<dbReference type="PANTHER" id="PTHR31465">
    <property type="entry name" value="PROTEIN RTA1-RELATED"/>
    <property type="match status" value="1"/>
</dbReference>
<keyword evidence="4 5" id="KW-0472">Membrane</keyword>
<dbReference type="AlphaFoldDB" id="A0A2J6SD28"/>
<dbReference type="EMBL" id="KZ613937">
    <property type="protein sequence ID" value="PMD48659.1"/>
    <property type="molecule type" value="Genomic_DNA"/>
</dbReference>
<feature type="transmembrane region" description="Helical" evidence="5">
    <location>
        <begin position="249"/>
        <end position="271"/>
    </location>
</feature>
<evidence type="ECO:0000313" key="6">
    <source>
        <dbReference type="EMBL" id="PMD48659.1"/>
    </source>
</evidence>
<evidence type="ECO:0000256" key="1">
    <source>
        <dbReference type="ARBA" id="ARBA00004141"/>
    </source>
</evidence>
<name>A0A2J6SD28_HYAVF</name>
<comment type="subcellular location">
    <subcellularLocation>
        <location evidence="1">Membrane</location>
        <topology evidence="1">Multi-pass membrane protein</topology>
    </subcellularLocation>
</comment>
<feature type="transmembrane region" description="Helical" evidence="5">
    <location>
        <begin position="50"/>
        <end position="68"/>
    </location>
</feature>
<dbReference type="Pfam" id="PF04479">
    <property type="entry name" value="RTA1"/>
    <property type="match status" value="1"/>
</dbReference>
<dbReference type="GO" id="GO:0005886">
    <property type="term" value="C:plasma membrane"/>
    <property type="evidence" value="ECO:0007669"/>
    <property type="project" value="TreeGrafter"/>
</dbReference>
<evidence type="ECO:0000256" key="3">
    <source>
        <dbReference type="ARBA" id="ARBA00022989"/>
    </source>
</evidence>
<keyword evidence="2 5" id="KW-0812">Transmembrane</keyword>
<evidence type="ECO:0000256" key="2">
    <source>
        <dbReference type="ARBA" id="ARBA00022692"/>
    </source>
</evidence>
<accession>A0A2J6SD28</accession>
<evidence type="ECO:0000256" key="5">
    <source>
        <dbReference type="SAM" id="Phobius"/>
    </source>
</evidence>